<name>A0ABQ1WUV3_9BACT</name>
<keyword evidence="8" id="KW-1133">Transmembrane helix</keyword>
<dbReference type="Gene3D" id="3.30.2010.10">
    <property type="entry name" value="Metalloproteases ('zincins'), catalytic domain"/>
    <property type="match status" value="1"/>
</dbReference>
<dbReference type="Proteomes" id="UP000601361">
    <property type="component" value="Unassembled WGS sequence"/>
</dbReference>
<feature type="transmembrane region" description="Helical" evidence="8">
    <location>
        <begin position="45"/>
        <end position="66"/>
    </location>
</feature>
<accession>A0ABQ1WUV3</accession>
<feature type="transmembrane region" description="Helical" evidence="8">
    <location>
        <begin position="12"/>
        <end position="33"/>
    </location>
</feature>
<feature type="compositionally biased region" description="Pro residues" evidence="7">
    <location>
        <begin position="331"/>
        <end position="344"/>
    </location>
</feature>
<keyword evidence="3" id="KW-0479">Metal-binding</keyword>
<feature type="transmembrane region" description="Helical" evidence="8">
    <location>
        <begin position="115"/>
        <end position="137"/>
    </location>
</feature>
<organism evidence="10 11">
    <name type="scientific">Hymenobacter glacieicola</name>
    <dbReference type="NCBI Taxonomy" id="1562124"/>
    <lineage>
        <taxon>Bacteria</taxon>
        <taxon>Pseudomonadati</taxon>
        <taxon>Bacteroidota</taxon>
        <taxon>Cytophagia</taxon>
        <taxon>Cytophagales</taxon>
        <taxon>Hymenobacteraceae</taxon>
        <taxon>Hymenobacter</taxon>
    </lineage>
</organism>
<dbReference type="InterPro" id="IPR001915">
    <property type="entry name" value="Peptidase_M48"/>
</dbReference>
<protein>
    <recommendedName>
        <fullName evidence="9">TonB C-terminal domain-containing protein</fullName>
    </recommendedName>
</protein>
<proteinExistence type="predicted"/>
<dbReference type="Pfam" id="PF03544">
    <property type="entry name" value="TonB_C"/>
    <property type="match status" value="1"/>
</dbReference>
<evidence type="ECO:0000256" key="3">
    <source>
        <dbReference type="ARBA" id="ARBA00022723"/>
    </source>
</evidence>
<evidence type="ECO:0000259" key="9">
    <source>
        <dbReference type="PROSITE" id="PS52015"/>
    </source>
</evidence>
<reference evidence="11" key="1">
    <citation type="journal article" date="2019" name="Int. J. Syst. Evol. Microbiol.">
        <title>The Global Catalogue of Microorganisms (GCM) 10K type strain sequencing project: providing services to taxonomists for standard genome sequencing and annotation.</title>
        <authorList>
            <consortium name="The Broad Institute Genomics Platform"/>
            <consortium name="The Broad Institute Genome Sequencing Center for Infectious Disease"/>
            <person name="Wu L."/>
            <person name="Ma J."/>
        </authorList>
    </citation>
    <scope>NUCLEOTIDE SEQUENCE [LARGE SCALE GENOMIC DNA]</scope>
    <source>
        <strain evidence="11">CGMCC 1.12990</strain>
    </source>
</reference>
<evidence type="ECO:0000256" key="6">
    <source>
        <dbReference type="ARBA" id="ARBA00023049"/>
    </source>
</evidence>
<evidence type="ECO:0000313" key="11">
    <source>
        <dbReference type="Proteomes" id="UP000601361"/>
    </source>
</evidence>
<dbReference type="EMBL" id="BMGS01000005">
    <property type="protein sequence ID" value="GGG45196.1"/>
    <property type="molecule type" value="Genomic_DNA"/>
</dbReference>
<comment type="caution">
    <text evidence="10">The sequence shown here is derived from an EMBL/GenBank/DDBJ whole genome shotgun (WGS) entry which is preliminary data.</text>
</comment>
<dbReference type="SUPFAM" id="SSF74653">
    <property type="entry name" value="TolA/TonB C-terminal domain"/>
    <property type="match status" value="1"/>
</dbReference>
<dbReference type="Gene3D" id="3.30.1150.10">
    <property type="match status" value="1"/>
</dbReference>
<evidence type="ECO:0000256" key="8">
    <source>
        <dbReference type="SAM" id="Phobius"/>
    </source>
</evidence>
<dbReference type="InterPro" id="IPR051045">
    <property type="entry name" value="TonB-dependent_transducer"/>
</dbReference>
<keyword evidence="8" id="KW-0812">Transmembrane</keyword>
<keyword evidence="11" id="KW-1185">Reference proteome</keyword>
<evidence type="ECO:0000256" key="1">
    <source>
        <dbReference type="ARBA" id="ARBA00001947"/>
    </source>
</evidence>
<gene>
    <name evidence="10" type="ORF">GCM10011378_21800</name>
</gene>
<dbReference type="RefSeq" id="WP_188557866.1">
    <property type="nucleotide sequence ID" value="NZ_BMGS01000005.1"/>
</dbReference>
<dbReference type="PANTHER" id="PTHR33446:SF2">
    <property type="entry name" value="PROTEIN TONB"/>
    <property type="match status" value="1"/>
</dbReference>
<dbReference type="PROSITE" id="PS52015">
    <property type="entry name" value="TONB_CTD"/>
    <property type="match status" value="1"/>
</dbReference>
<feature type="region of interest" description="Disordered" evidence="7">
    <location>
        <begin position="324"/>
        <end position="344"/>
    </location>
</feature>
<evidence type="ECO:0000256" key="7">
    <source>
        <dbReference type="SAM" id="MobiDB-lite"/>
    </source>
</evidence>
<keyword evidence="6" id="KW-0482">Metalloprotease</keyword>
<keyword evidence="8" id="KW-0472">Membrane</keyword>
<evidence type="ECO:0000256" key="5">
    <source>
        <dbReference type="ARBA" id="ARBA00022833"/>
    </source>
</evidence>
<dbReference type="InterPro" id="IPR037682">
    <property type="entry name" value="TonB_C"/>
</dbReference>
<comment type="cofactor">
    <cofactor evidence="1">
        <name>Zn(2+)</name>
        <dbReference type="ChEBI" id="CHEBI:29105"/>
    </cofactor>
</comment>
<evidence type="ECO:0000256" key="2">
    <source>
        <dbReference type="ARBA" id="ARBA00022670"/>
    </source>
</evidence>
<feature type="domain" description="TonB C-terminal" evidence="9">
    <location>
        <begin position="364"/>
        <end position="464"/>
    </location>
</feature>
<keyword evidence="4" id="KW-0378">Hydrolase</keyword>
<dbReference type="PANTHER" id="PTHR33446">
    <property type="entry name" value="PROTEIN TONB-RELATED"/>
    <property type="match status" value="1"/>
</dbReference>
<evidence type="ECO:0000256" key="4">
    <source>
        <dbReference type="ARBA" id="ARBA00022801"/>
    </source>
</evidence>
<dbReference type="Pfam" id="PF01435">
    <property type="entry name" value="Peptidase_M48"/>
    <property type="match status" value="1"/>
</dbReference>
<evidence type="ECO:0000313" key="10">
    <source>
        <dbReference type="EMBL" id="GGG45196.1"/>
    </source>
</evidence>
<keyword evidence="2" id="KW-0645">Protease</keyword>
<sequence>MLTLLLPTTPTALLNWLLQSTVLLGLGWAFYYLTLRQERCFRYNGLFLLLTPWLVLALPGLLEVVAPALAGLLPRWGGAAGNSLLAGGLLPTVRITATGIRPGLSDAYFLAWLPLLYLLVALALLARLGLRVVQLWLATRRWPREKRPGYTLILTGGQRPVSSFGRWIFWDETALLTPAEAGAVLAHELAHVQQRHTRQRLLLEVARALLWACPFVHLYPRALETTHEFLADSAALTPAAAAVAPTAAAELYAALLARLALRQLHPDLPLTHSFTQSLTLTRIRMLTSHSPIRRWKQWLALPLGAVLLLTVACEKAAEPASTSAAQDALLVPPPPPPALAPDAPAPPPPPAVYFYVDHMPEYPGGQVQLLTDLGKRIKYPASAVAAKVEGKVFVHMIIPPSGKPEGVAVVKGPNLAAGQQAIGRAMEQAALDAVAALPGTWTPGIQDGKPVAVEYTVPITFSLR</sequence>
<keyword evidence="5" id="KW-0862">Zinc</keyword>